<keyword evidence="4" id="KW-1185">Reference proteome</keyword>
<evidence type="ECO:0000313" key="4">
    <source>
        <dbReference type="Proteomes" id="UP000324222"/>
    </source>
</evidence>
<dbReference type="EMBL" id="VSRR010001145">
    <property type="protein sequence ID" value="MPC22939.1"/>
    <property type="molecule type" value="Genomic_DNA"/>
</dbReference>
<feature type="transmembrane region" description="Helical" evidence="2">
    <location>
        <begin position="180"/>
        <end position="202"/>
    </location>
</feature>
<keyword evidence="2" id="KW-0472">Membrane</keyword>
<evidence type="ECO:0000313" key="3">
    <source>
        <dbReference type="EMBL" id="MPC22939.1"/>
    </source>
</evidence>
<protein>
    <submittedName>
        <fullName evidence="3">Uncharacterized protein</fullName>
    </submittedName>
</protein>
<feature type="compositionally biased region" description="Basic and acidic residues" evidence="1">
    <location>
        <begin position="83"/>
        <end position="94"/>
    </location>
</feature>
<feature type="compositionally biased region" description="Basic and acidic residues" evidence="1">
    <location>
        <begin position="18"/>
        <end position="28"/>
    </location>
</feature>
<evidence type="ECO:0000256" key="2">
    <source>
        <dbReference type="SAM" id="Phobius"/>
    </source>
</evidence>
<dbReference type="Proteomes" id="UP000324222">
    <property type="component" value="Unassembled WGS sequence"/>
</dbReference>
<proteinExistence type="predicted"/>
<feature type="region of interest" description="Disordered" evidence="1">
    <location>
        <begin position="18"/>
        <end position="108"/>
    </location>
</feature>
<sequence length="222" mass="25106">MHDEFLEAVEEKEKMILEMKKKAEEKQRNSTTRKRKEVSHGEEDVDNFLEEFEEEIVEKKRKAPEERTSRKRFRNSSPLKEPSSAEEKDAELLNRSHSSISSIKDTDENEEIEEQLVQHPTCISDCLGDTPNILDLFLTSNPSAYAVTLSSTLSSSDHNLISVSCPISPIPPQDPPKWRYISFCLISIFMLTVLLILLTVCLPSSCSLAAQGIISSLFCPAF</sequence>
<accession>A0A5B7DPD6</accession>
<name>A0A5B7DPD6_PORTR</name>
<dbReference type="AlphaFoldDB" id="A0A5B7DPD6"/>
<organism evidence="3 4">
    <name type="scientific">Portunus trituberculatus</name>
    <name type="common">Swimming crab</name>
    <name type="synonym">Neptunus trituberculatus</name>
    <dbReference type="NCBI Taxonomy" id="210409"/>
    <lineage>
        <taxon>Eukaryota</taxon>
        <taxon>Metazoa</taxon>
        <taxon>Ecdysozoa</taxon>
        <taxon>Arthropoda</taxon>
        <taxon>Crustacea</taxon>
        <taxon>Multicrustacea</taxon>
        <taxon>Malacostraca</taxon>
        <taxon>Eumalacostraca</taxon>
        <taxon>Eucarida</taxon>
        <taxon>Decapoda</taxon>
        <taxon>Pleocyemata</taxon>
        <taxon>Brachyura</taxon>
        <taxon>Eubrachyura</taxon>
        <taxon>Portunoidea</taxon>
        <taxon>Portunidae</taxon>
        <taxon>Portuninae</taxon>
        <taxon>Portunus</taxon>
    </lineage>
</organism>
<keyword evidence="2" id="KW-1133">Transmembrane helix</keyword>
<feature type="compositionally biased region" description="Acidic residues" evidence="1">
    <location>
        <begin position="43"/>
        <end position="56"/>
    </location>
</feature>
<gene>
    <name evidence="3" type="ORF">E2C01_015969</name>
</gene>
<reference evidence="3 4" key="1">
    <citation type="submission" date="2019-05" db="EMBL/GenBank/DDBJ databases">
        <title>Another draft genome of Portunus trituberculatus and its Hox gene families provides insights of decapod evolution.</title>
        <authorList>
            <person name="Jeong J.-H."/>
            <person name="Song I."/>
            <person name="Kim S."/>
            <person name="Choi T."/>
            <person name="Kim D."/>
            <person name="Ryu S."/>
            <person name="Kim W."/>
        </authorList>
    </citation>
    <scope>NUCLEOTIDE SEQUENCE [LARGE SCALE GENOMIC DNA]</scope>
    <source>
        <tissue evidence="3">Muscle</tissue>
    </source>
</reference>
<comment type="caution">
    <text evidence="3">The sequence shown here is derived from an EMBL/GenBank/DDBJ whole genome shotgun (WGS) entry which is preliminary data.</text>
</comment>
<evidence type="ECO:0000256" key="1">
    <source>
        <dbReference type="SAM" id="MobiDB-lite"/>
    </source>
</evidence>
<keyword evidence="2" id="KW-0812">Transmembrane</keyword>